<dbReference type="EMBL" id="HM452125">
    <property type="protein sequence ID" value="ADM79616.1"/>
    <property type="molecule type" value="Genomic_DNA"/>
</dbReference>
<protein>
    <submittedName>
        <fullName evidence="1">Proximal tail fiber subunit</fullName>
    </submittedName>
</protein>
<name>E1A192_9CAUD</name>
<evidence type="ECO:0000313" key="1">
    <source>
        <dbReference type="EMBL" id="ADM79616.1"/>
    </source>
</evidence>
<proteinExistence type="predicted"/>
<dbReference type="RefSeq" id="YP_003969062.1">
    <property type="nucleotide sequence ID" value="NC_014635.1"/>
</dbReference>
<keyword evidence="2" id="KW-1185">Reference proteome</keyword>
<organism evidence="1 2">
    <name type="scientific">Aeromonas phage phiAS4</name>
    <dbReference type="NCBI Taxonomy" id="879628"/>
    <lineage>
        <taxon>Viruses</taxon>
        <taxon>Duplodnaviria</taxon>
        <taxon>Heunggongvirae</taxon>
        <taxon>Uroviricota</taxon>
        <taxon>Caudoviricetes</taxon>
        <taxon>Pantevenvirales</taxon>
        <taxon>Straboviridae</taxon>
        <taxon>Tulanevirus</taxon>
        <taxon>Tulanevirus as4</taxon>
    </lineage>
</organism>
<dbReference type="Proteomes" id="UP000002235">
    <property type="component" value="Segment"/>
</dbReference>
<gene>
    <name evidence="1" type="ORF">phiAS4_ORF0044</name>
</gene>
<reference evidence="1 2" key="1">
    <citation type="journal article" date="2012" name="Arch. Virol.">
        <title>Complete genomic sequence of a T4-like bacteriophage, phiAS4, infecting Aeromonas salmonicida subsp. salmonicida.</title>
        <authorList>
            <person name="Kim J.H."/>
            <person name="Son J.S."/>
            <person name="Choi Y.J."/>
            <person name="Choresca C.H."/>
            <person name="Shin S.P."/>
            <person name="Han J.E."/>
            <person name="Jun J.W."/>
            <person name="Park S.C."/>
        </authorList>
    </citation>
    <scope>NUCLEOTIDE SEQUENCE [LARGE SCALE GENOMIC DNA]</scope>
</reference>
<accession>E1A192</accession>
<dbReference type="GeneID" id="9861179"/>
<dbReference type="KEGG" id="vg:9861179"/>
<evidence type="ECO:0000313" key="2">
    <source>
        <dbReference type="Proteomes" id="UP000002235"/>
    </source>
</evidence>
<sequence length="1221" mass="130975">MLGQAFRATSGLDAAGEKLINVAMADKTILSDGVSVGFFHKYNTIYEYDSTRGYDAKHAVIFERRIYYAKADIASPAGAFDVTKWTGLRVDPTWQFINSTGPALQLSSGQYITADNRFNNLVFNLPTSPVDGDTLVIKDVGGQPGVNDLEFVSIGTAVIEYKAASVGARFRATVPFCQYMFVYKAAGNRWQVDVAATAMNSYFVEPSIQGFQLQSGMVTWRRTAAGTIRLVLPKHARHGDVITTHDIDGMNPINHSTLEIYPGSGHNINETGVTKIESRTSGYGSFVFDFPSLTWKVWDGDQRTRIRVTKTDTALLPFEHILVTGNSNLPSQTTVLTLPEEVAIGDRVQITMDYLRKGQTCTIRVNPGSNELIVGSKAQMQFQRRSEYPMTNGWELVSSISISADTDYVPYVELMYAQLDPSLVGVTSSQYGWMIGNVQPKVERVDATRRDRLGVAALADQAEVNKNHEDNPNDETIVTPKTLANKTATETRRGIARLATTAEVNQLSTSTYLDDIIVTPKKLNERTATETRCGLAEIATQAEANGSTDDITIVTPKKLHNRIASETLTGILAVVSKNGTAGTTRSAAGTGVYNKADQSKAVTPLTLDEFKATETAKGIGYIATQAEVDGGSSDPLGPLLVTAERLGARRATESNHGLIEIATQTETNAGTDDTRAITPKKLNDRTSTETLTGIARIATTSEIDTATNDLTIVTPLKLKNRFNNTARISVNTTDGLTQSGTIWSTVSVGISLATEAQRGTLRVSTQLEANGSSSDNTIVTPKKLDGRKATRTLDGIIRVATTAEVRTGTATNLAVSPEDFIYIAQTEPTWSGNETRRGFVKAATVESTFVGNDTVGSTQAYTSYSNDGLAVSPLSLNYALQNYLPKMATAQNSLKLGGVVANDWVRRTVAQTVTGGMTFTAAMVAADITNATTTSARVIIDNTSTNSVQIGKTRAADGANGITIMAGSDAAINDWAFIAGGVGGSEVSGSEIAIATKDGSTFSSKLKVNRAGDVRIAQHIKSTAGFLVMENTGARIYLGGTELAANQFAQSVAGGFIVGNASSTMAVLASSTDAFTINGSPVINTANAQTKLNPTYLRRDGTSTMTGAMLLSNTGDNVKYLQFKNSNRYITSRGNDFVFGNTDTASGRVCLDTNQNPIVKIGNFEYEIYHKGNKPTAQDVGAVDITGSSSNNITIRDWIKIGNVKIVANNLTKTVEFIWEE</sequence>